<keyword evidence="1" id="KW-0547">Nucleotide-binding</keyword>
<keyword evidence="3" id="KW-1133">Transmembrane helix</keyword>
<comment type="similarity">
    <text evidence="1">Belongs to the TRAFAC class TrmE-Era-EngA-EngB-Septin-like GTPase superfamily. Septin GTPase family.</text>
</comment>
<keyword evidence="2" id="KW-0175">Coiled coil</keyword>
<dbReference type="EMBL" id="LGRX02003611">
    <property type="protein sequence ID" value="KAK3281959.1"/>
    <property type="molecule type" value="Genomic_DNA"/>
</dbReference>
<feature type="transmembrane region" description="Helical" evidence="3">
    <location>
        <begin position="469"/>
        <end position="488"/>
    </location>
</feature>
<accession>A0AAE0LEM7</accession>
<sequence length="647" mass="72656">MMNSVPHLDGVEPTDCDCDSAQSGWELLAHSSDSSDEVVSTVKDKSVVSLVGELQASPSPVLQSAEVQSLVSSRTLTQTCLTGAANTCAEDAALVLTDEAHNQADVEVINTQETQIPLSHPPTSLETKAFQTGPRVKGMPQEPQIGLDEEKLQLKVMVVGESGQGKTTFVDNIVHKYMTSHLAVGRNSDGPKTRTMEIIEHELPAIKSGAREIQYTIVDTPGYGDDLNFHDSIDRITQFIEGKHLEYYQTNEEERDAVSDPRVDLVLYFIAAHRFKGVDREFLTRLSGPNGFGTRCLTVPVVPIIAKADTMTIEEKADFKERLNLEFKASGIEVCNWFDEELLASSDRPALPFAVVCSDRSLADHGSEVRAAVLGSHPETLVVEDRYPIRNYPWGTCESLHSEHSDLGLLQDLIFERGFRPLKRKSKELYRGWASRKREAERLQGLQDQLLETCKNDLDNRKAKVRYSFWIRTIGVLICLFFGALLGLTSNETTLENSWQPTSQATLGNISTFSSLLPIQFVGVSIEWQSEKAKNQAYRLQQEQDAARFASEIHACEDKLQAFEIERENSADIFAIKVQTHRKEYQTLLDEISLKEVKLEAKKVEHAEKVAELQKLKLDLQAERRLRLEAEREYSNLLSTQNARSWF</sequence>
<name>A0AAE0LEM7_9CHLO</name>
<evidence type="ECO:0000313" key="6">
    <source>
        <dbReference type="Proteomes" id="UP001190700"/>
    </source>
</evidence>
<dbReference type="Proteomes" id="UP001190700">
    <property type="component" value="Unassembled WGS sequence"/>
</dbReference>
<feature type="domain" description="Septin-type G" evidence="4">
    <location>
        <begin position="150"/>
        <end position="441"/>
    </location>
</feature>
<dbReference type="AlphaFoldDB" id="A0AAE0LEM7"/>
<keyword evidence="6" id="KW-1185">Reference proteome</keyword>
<dbReference type="PROSITE" id="PS51719">
    <property type="entry name" value="G_SEPTIN"/>
    <property type="match status" value="1"/>
</dbReference>
<gene>
    <name evidence="5" type="ORF">CYMTET_10278</name>
</gene>
<dbReference type="Pfam" id="PF00735">
    <property type="entry name" value="Septin"/>
    <property type="match status" value="1"/>
</dbReference>
<reference evidence="5 6" key="1">
    <citation type="journal article" date="2015" name="Genome Biol. Evol.">
        <title>Comparative Genomics of a Bacterivorous Green Alga Reveals Evolutionary Causalities and Consequences of Phago-Mixotrophic Mode of Nutrition.</title>
        <authorList>
            <person name="Burns J.A."/>
            <person name="Paasch A."/>
            <person name="Narechania A."/>
            <person name="Kim E."/>
        </authorList>
    </citation>
    <scope>NUCLEOTIDE SEQUENCE [LARGE SCALE GENOMIC DNA]</scope>
    <source>
        <strain evidence="5 6">PLY_AMNH</strain>
    </source>
</reference>
<evidence type="ECO:0000256" key="1">
    <source>
        <dbReference type="RuleBase" id="RU004560"/>
    </source>
</evidence>
<proteinExistence type="inferred from homology"/>
<evidence type="ECO:0000259" key="4">
    <source>
        <dbReference type="PROSITE" id="PS51719"/>
    </source>
</evidence>
<keyword evidence="1" id="KW-0342">GTP-binding</keyword>
<evidence type="ECO:0000256" key="2">
    <source>
        <dbReference type="SAM" id="Coils"/>
    </source>
</evidence>
<evidence type="ECO:0000256" key="3">
    <source>
        <dbReference type="SAM" id="Phobius"/>
    </source>
</evidence>
<evidence type="ECO:0000313" key="5">
    <source>
        <dbReference type="EMBL" id="KAK3281959.1"/>
    </source>
</evidence>
<keyword evidence="3" id="KW-0812">Transmembrane</keyword>
<dbReference type="GO" id="GO:0005525">
    <property type="term" value="F:GTP binding"/>
    <property type="evidence" value="ECO:0007669"/>
    <property type="project" value="UniProtKB-KW"/>
</dbReference>
<keyword evidence="3" id="KW-0472">Membrane</keyword>
<protein>
    <recommendedName>
        <fullName evidence="4">Septin-type G domain-containing protein</fullName>
    </recommendedName>
</protein>
<dbReference type="PANTHER" id="PTHR18884">
    <property type="entry name" value="SEPTIN"/>
    <property type="match status" value="1"/>
</dbReference>
<dbReference type="Gene3D" id="3.40.50.300">
    <property type="entry name" value="P-loop containing nucleotide triphosphate hydrolases"/>
    <property type="match status" value="1"/>
</dbReference>
<dbReference type="InterPro" id="IPR030379">
    <property type="entry name" value="G_SEPTIN_dom"/>
</dbReference>
<organism evidence="5 6">
    <name type="scientific">Cymbomonas tetramitiformis</name>
    <dbReference type="NCBI Taxonomy" id="36881"/>
    <lineage>
        <taxon>Eukaryota</taxon>
        <taxon>Viridiplantae</taxon>
        <taxon>Chlorophyta</taxon>
        <taxon>Pyramimonadophyceae</taxon>
        <taxon>Pyramimonadales</taxon>
        <taxon>Pyramimonadaceae</taxon>
        <taxon>Cymbomonas</taxon>
    </lineage>
</organism>
<dbReference type="SUPFAM" id="SSF52540">
    <property type="entry name" value="P-loop containing nucleoside triphosphate hydrolases"/>
    <property type="match status" value="1"/>
</dbReference>
<dbReference type="InterPro" id="IPR027417">
    <property type="entry name" value="P-loop_NTPase"/>
</dbReference>
<comment type="caution">
    <text evidence="5">The sequence shown here is derived from an EMBL/GenBank/DDBJ whole genome shotgun (WGS) entry which is preliminary data.</text>
</comment>
<feature type="coiled-coil region" evidence="2">
    <location>
        <begin position="596"/>
        <end position="633"/>
    </location>
</feature>